<name>A0A2T3HNJ2_9SPHI</name>
<dbReference type="RefSeq" id="WP_107213978.1">
    <property type="nucleotide sequence ID" value="NZ_KZ686268.1"/>
</dbReference>
<dbReference type="Gene3D" id="3.40.50.10860">
    <property type="entry name" value="Leucine Dehydrogenase, chain A, domain 1"/>
    <property type="match status" value="1"/>
</dbReference>
<dbReference type="PANTHER" id="PTHR21089">
    <property type="entry name" value="SHIKIMATE DEHYDROGENASE"/>
    <property type="match status" value="1"/>
</dbReference>
<feature type="domain" description="Shikimate dehydrogenase substrate binding N-terminal" evidence="4">
    <location>
        <begin position="6"/>
        <end position="88"/>
    </location>
</feature>
<evidence type="ECO:0000256" key="3">
    <source>
        <dbReference type="ARBA" id="ARBA00023141"/>
    </source>
</evidence>
<dbReference type="SUPFAM" id="SSF53223">
    <property type="entry name" value="Aminoacid dehydrogenase-like, N-terminal domain"/>
    <property type="match status" value="1"/>
</dbReference>
<gene>
    <name evidence="5" type="primary">aroE</name>
    <name evidence="5" type="ORF">C7T94_04465</name>
</gene>
<dbReference type="SUPFAM" id="SSF51735">
    <property type="entry name" value="NAD(P)-binding Rossmann-fold domains"/>
    <property type="match status" value="1"/>
</dbReference>
<dbReference type="EMBL" id="PYLS01000004">
    <property type="protein sequence ID" value="PST83996.1"/>
    <property type="molecule type" value="Genomic_DNA"/>
</dbReference>
<accession>A0A2T3HNJ2</accession>
<keyword evidence="2 5" id="KW-0560">Oxidoreductase</keyword>
<keyword evidence="6" id="KW-1185">Reference proteome</keyword>
<comment type="caution">
    <text evidence="5">The sequence shown here is derived from an EMBL/GenBank/DDBJ whole genome shotgun (WGS) entry which is preliminary data.</text>
</comment>
<dbReference type="GO" id="GO:0004764">
    <property type="term" value="F:shikimate 3-dehydrogenase (NADP+) activity"/>
    <property type="evidence" value="ECO:0007669"/>
    <property type="project" value="UniProtKB-EC"/>
</dbReference>
<comment type="pathway">
    <text evidence="1">Metabolic intermediate biosynthesis; chorismate biosynthesis; chorismate from D-erythrose 4-phosphate and phosphoenolpyruvate: step 4/7.</text>
</comment>
<dbReference type="GO" id="GO:0019632">
    <property type="term" value="P:shikimate metabolic process"/>
    <property type="evidence" value="ECO:0007669"/>
    <property type="project" value="TreeGrafter"/>
</dbReference>
<protein>
    <submittedName>
        <fullName evidence="5">Shikimate dehydrogenase</fullName>
        <ecNumber evidence="5">1.1.1.25</ecNumber>
    </submittedName>
</protein>
<dbReference type="InterPro" id="IPR013708">
    <property type="entry name" value="Shikimate_DH-bd_N"/>
</dbReference>
<dbReference type="GO" id="GO:0050661">
    <property type="term" value="F:NADP binding"/>
    <property type="evidence" value="ECO:0007669"/>
    <property type="project" value="TreeGrafter"/>
</dbReference>
<dbReference type="GO" id="GO:0005829">
    <property type="term" value="C:cytosol"/>
    <property type="evidence" value="ECO:0007669"/>
    <property type="project" value="TreeGrafter"/>
</dbReference>
<dbReference type="InterPro" id="IPR036291">
    <property type="entry name" value="NAD(P)-bd_dom_sf"/>
</dbReference>
<organism evidence="5 6">
    <name type="scientific">Pedobacter yulinensis</name>
    <dbReference type="NCBI Taxonomy" id="2126353"/>
    <lineage>
        <taxon>Bacteria</taxon>
        <taxon>Pseudomonadati</taxon>
        <taxon>Bacteroidota</taxon>
        <taxon>Sphingobacteriia</taxon>
        <taxon>Sphingobacteriales</taxon>
        <taxon>Sphingobacteriaceae</taxon>
        <taxon>Pedobacter</taxon>
    </lineage>
</organism>
<dbReference type="Gene3D" id="3.40.50.720">
    <property type="entry name" value="NAD(P)-binding Rossmann-like Domain"/>
    <property type="match status" value="1"/>
</dbReference>
<dbReference type="Pfam" id="PF08501">
    <property type="entry name" value="Shikimate_dh_N"/>
    <property type="match status" value="1"/>
</dbReference>
<dbReference type="Proteomes" id="UP000240912">
    <property type="component" value="Unassembled WGS sequence"/>
</dbReference>
<dbReference type="GO" id="GO:0009423">
    <property type="term" value="P:chorismate biosynthetic process"/>
    <property type="evidence" value="ECO:0007669"/>
    <property type="project" value="TreeGrafter"/>
</dbReference>
<keyword evidence="3" id="KW-0057">Aromatic amino acid biosynthesis</keyword>
<dbReference type="AlphaFoldDB" id="A0A2T3HNJ2"/>
<evidence type="ECO:0000259" key="4">
    <source>
        <dbReference type="Pfam" id="PF08501"/>
    </source>
</evidence>
<evidence type="ECO:0000313" key="6">
    <source>
        <dbReference type="Proteomes" id="UP000240912"/>
    </source>
</evidence>
<dbReference type="CDD" id="cd01065">
    <property type="entry name" value="NAD_bind_Shikimate_DH"/>
    <property type="match status" value="1"/>
</dbReference>
<dbReference type="InterPro" id="IPR022893">
    <property type="entry name" value="Shikimate_DH_fam"/>
</dbReference>
<dbReference type="PANTHER" id="PTHR21089:SF1">
    <property type="entry name" value="BIFUNCTIONAL 3-DEHYDROQUINATE DEHYDRATASE_SHIKIMATE DEHYDROGENASE, CHLOROPLASTIC"/>
    <property type="match status" value="1"/>
</dbReference>
<dbReference type="EC" id="1.1.1.25" evidence="5"/>
<keyword evidence="3" id="KW-0028">Amino-acid biosynthesis</keyword>
<dbReference type="GO" id="GO:0009073">
    <property type="term" value="P:aromatic amino acid family biosynthetic process"/>
    <property type="evidence" value="ECO:0007669"/>
    <property type="project" value="UniProtKB-KW"/>
</dbReference>
<evidence type="ECO:0000313" key="5">
    <source>
        <dbReference type="EMBL" id="PST83996.1"/>
    </source>
</evidence>
<dbReference type="OrthoDB" id="9792692at2"/>
<dbReference type="InterPro" id="IPR046346">
    <property type="entry name" value="Aminoacid_DH-like_N_sf"/>
</dbReference>
<reference evidence="5 6" key="1">
    <citation type="submission" date="2018-03" db="EMBL/GenBank/DDBJ databases">
        <authorList>
            <person name="Keele B.F."/>
        </authorList>
    </citation>
    <scope>NUCLEOTIDE SEQUENCE [LARGE SCALE GENOMIC DNA]</scope>
    <source>
        <strain evidence="5 6">YL28-9</strain>
    </source>
</reference>
<sequence length="250" mass="27813">MKIYGLIGFPLSHSFSKRYFSDKFETERIHNCRYELFPIEHIDEMPQLLAAQPDLAGLNVTIPHKVSVFRFLNRIDEAARTIGAVNCIAIDRSSGHPELSGYNTDAFGFEQSLVPLLKPHHQNALIFGNGGAAKAVKFVLGKLGIRYRSVVRQPAAGCLTYSELDAGLLATHPLLINTTPLGMSPQTHTAPDIPYHALTPDHLAYDLVYNPEETLFLSHAAKQGSAVKNGLDMLYLQAEEAWRVWNQHSH</sequence>
<evidence type="ECO:0000256" key="1">
    <source>
        <dbReference type="ARBA" id="ARBA00004871"/>
    </source>
</evidence>
<evidence type="ECO:0000256" key="2">
    <source>
        <dbReference type="ARBA" id="ARBA00023002"/>
    </source>
</evidence>
<proteinExistence type="predicted"/>